<dbReference type="GO" id="GO:0005829">
    <property type="term" value="C:cytosol"/>
    <property type="evidence" value="ECO:0007669"/>
    <property type="project" value="TreeGrafter"/>
</dbReference>
<dbReference type="PANTHER" id="PTHR43384">
    <property type="entry name" value="SEPTUM SITE-DETERMINING PROTEIN MIND HOMOLOG, CHLOROPLASTIC-RELATED"/>
    <property type="match status" value="1"/>
</dbReference>
<keyword evidence="2" id="KW-1185">Reference proteome</keyword>
<dbReference type="InterPro" id="IPR027417">
    <property type="entry name" value="P-loop_NTPase"/>
</dbReference>
<protein>
    <recommendedName>
        <fullName evidence="3">Pilus assembly protein CpaE</fullName>
    </recommendedName>
</protein>
<comment type="caution">
    <text evidence="1">The sequence shown here is derived from an EMBL/GenBank/DDBJ whole genome shotgun (WGS) entry which is preliminary data.</text>
</comment>
<dbReference type="PANTHER" id="PTHR43384:SF13">
    <property type="entry name" value="SLR0110 PROTEIN"/>
    <property type="match status" value="1"/>
</dbReference>
<dbReference type="Gene3D" id="3.40.50.2300">
    <property type="match status" value="1"/>
</dbReference>
<dbReference type="EMBL" id="SUMF01000064">
    <property type="protein sequence ID" value="TJZ62606.1"/>
    <property type="molecule type" value="Genomic_DNA"/>
</dbReference>
<dbReference type="InterPro" id="IPR050625">
    <property type="entry name" value="ParA/MinD_ATPase"/>
</dbReference>
<evidence type="ECO:0000313" key="2">
    <source>
        <dbReference type="Proteomes" id="UP000310016"/>
    </source>
</evidence>
<gene>
    <name evidence="1" type="ORF">FAZ21_19830</name>
</gene>
<dbReference type="AlphaFoldDB" id="A0A4U0P5C3"/>
<evidence type="ECO:0008006" key="3">
    <source>
        <dbReference type="Google" id="ProtNLM"/>
    </source>
</evidence>
<proteinExistence type="predicted"/>
<dbReference type="SUPFAM" id="SSF52540">
    <property type="entry name" value="P-loop containing nucleoside triphosphate hydrolases"/>
    <property type="match status" value="1"/>
</dbReference>
<sequence length="423" mass="45592">MAAGRRARRQPDGAFAMNEQLTPNGSVVTHTFLLYSDDDILARQLDRSLAILGVVVSRGGPVDELMQEVGILAPNGVIVEFGDGRGARAHDAARQLRELYPEMAILGIGRANEANLRMAMRAGVEEFIDTANLTLASDIVREALFRHDVKPRFAGGPVIAVLGGRPGVGATSVAGTFAQLLRQRLPDDDVLLMDFGHPAQDACLYLGLEPELDVLAAVQNLQRFDKMMLESSFARHESGLAVLPLPQYASDRHEIGTADTLRLMRVLRAHFAAVVLDLGGSEDLAFTQHLVRTADRVLLVCDQGIGALRSTLQMLAGYEELGLSTAGWRLVVNRFESDRAVTPNHLAHRIGLPLAGILPADPVTLCDAQSFGRPVPGNSRFARALNGLLDKAVQDLSLHGGGRAANDESLGARLSRLFRNEAA</sequence>
<organism evidence="1 2">
    <name type="scientific">Chitiniphilus eburneus</name>
    <dbReference type="NCBI Taxonomy" id="2571148"/>
    <lineage>
        <taxon>Bacteria</taxon>
        <taxon>Pseudomonadati</taxon>
        <taxon>Pseudomonadota</taxon>
        <taxon>Betaproteobacteria</taxon>
        <taxon>Neisseriales</taxon>
        <taxon>Chitinibacteraceae</taxon>
        <taxon>Chitiniphilus</taxon>
    </lineage>
</organism>
<dbReference type="GO" id="GO:0016887">
    <property type="term" value="F:ATP hydrolysis activity"/>
    <property type="evidence" value="ECO:0007669"/>
    <property type="project" value="TreeGrafter"/>
</dbReference>
<dbReference type="GO" id="GO:0005524">
    <property type="term" value="F:ATP binding"/>
    <property type="evidence" value="ECO:0007669"/>
    <property type="project" value="TreeGrafter"/>
</dbReference>
<dbReference type="OrthoDB" id="8531995at2"/>
<name>A0A4U0P5C3_9NEIS</name>
<evidence type="ECO:0000313" key="1">
    <source>
        <dbReference type="EMBL" id="TJZ62606.1"/>
    </source>
</evidence>
<dbReference type="GO" id="GO:0051782">
    <property type="term" value="P:negative regulation of cell division"/>
    <property type="evidence" value="ECO:0007669"/>
    <property type="project" value="TreeGrafter"/>
</dbReference>
<accession>A0A4U0P5C3</accession>
<dbReference type="GO" id="GO:0009898">
    <property type="term" value="C:cytoplasmic side of plasma membrane"/>
    <property type="evidence" value="ECO:0007669"/>
    <property type="project" value="TreeGrafter"/>
</dbReference>
<reference evidence="1 2" key="1">
    <citation type="submission" date="2019-04" db="EMBL/GenBank/DDBJ databases">
        <title>Chitiniphilus eburnea sp. nov., a novel chitinolytic bacterium isolated from aquaculture sludge.</title>
        <authorList>
            <person name="Sheng M."/>
        </authorList>
    </citation>
    <scope>NUCLEOTIDE SEQUENCE [LARGE SCALE GENOMIC DNA]</scope>
    <source>
        <strain evidence="1 2">HX-2-15</strain>
    </source>
</reference>
<dbReference type="Proteomes" id="UP000310016">
    <property type="component" value="Unassembled WGS sequence"/>
</dbReference>
<dbReference type="Gene3D" id="3.40.50.300">
    <property type="entry name" value="P-loop containing nucleotide triphosphate hydrolases"/>
    <property type="match status" value="1"/>
</dbReference>